<dbReference type="EMBL" id="JAOPHQ010005689">
    <property type="protein sequence ID" value="KAK0134733.1"/>
    <property type="molecule type" value="Genomic_DNA"/>
</dbReference>
<feature type="compositionally biased region" description="Acidic residues" evidence="1">
    <location>
        <begin position="58"/>
        <end position="70"/>
    </location>
</feature>
<feature type="compositionally biased region" description="Basic and acidic residues" evidence="1">
    <location>
        <begin position="88"/>
        <end position="105"/>
    </location>
</feature>
<protein>
    <submittedName>
        <fullName evidence="2">Uncharacterized protein</fullName>
    </submittedName>
</protein>
<evidence type="ECO:0000313" key="2">
    <source>
        <dbReference type="EMBL" id="KAK0134733.1"/>
    </source>
</evidence>
<keyword evidence="3" id="KW-1185">Reference proteome</keyword>
<evidence type="ECO:0000256" key="1">
    <source>
        <dbReference type="SAM" id="MobiDB-lite"/>
    </source>
</evidence>
<dbReference type="Proteomes" id="UP001174136">
    <property type="component" value="Unassembled WGS sequence"/>
</dbReference>
<accession>A0AA47NRL4</accession>
<organism evidence="2 3">
    <name type="scientific">Merluccius polli</name>
    <name type="common">Benguela hake</name>
    <name type="synonym">Merluccius cadenati</name>
    <dbReference type="NCBI Taxonomy" id="89951"/>
    <lineage>
        <taxon>Eukaryota</taxon>
        <taxon>Metazoa</taxon>
        <taxon>Chordata</taxon>
        <taxon>Craniata</taxon>
        <taxon>Vertebrata</taxon>
        <taxon>Euteleostomi</taxon>
        <taxon>Actinopterygii</taxon>
        <taxon>Neopterygii</taxon>
        <taxon>Teleostei</taxon>
        <taxon>Neoteleostei</taxon>
        <taxon>Acanthomorphata</taxon>
        <taxon>Zeiogadaria</taxon>
        <taxon>Gadariae</taxon>
        <taxon>Gadiformes</taxon>
        <taxon>Gadoidei</taxon>
        <taxon>Merlucciidae</taxon>
        <taxon>Merluccius</taxon>
    </lineage>
</organism>
<proteinExistence type="predicted"/>
<sequence>MGEGIPVYEVKPEQGRGRSRVLHRNLLLPCDHLPLETDLQTKSKRKKNTLVAPVTGTDLEEEDEEEEDGFFFEPSVHPNMRPTYAPEGGRDIIHADLPENYELEKQVINTELELEEAHEIDEHQEQENIGTQSNESHSEGQPDEVMEEEEVPSSPHPTNSETLDEEEPRDQRSRRERRPPKMFVKYY</sequence>
<comment type="caution">
    <text evidence="2">The sequence shown here is derived from an EMBL/GenBank/DDBJ whole genome shotgun (WGS) entry which is preliminary data.</text>
</comment>
<feature type="compositionally biased region" description="Basic and acidic residues" evidence="1">
    <location>
        <begin position="115"/>
        <end position="126"/>
    </location>
</feature>
<feature type="compositionally biased region" description="Acidic residues" evidence="1">
    <location>
        <begin position="141"/>
        <end position="151"/>
    </location>
</feature>
<dbReference type="AlphaFoldDB" id="A0AA47NRL4"/>
<gene>
    <name evidence="2" type="ORF">N1851_029622</name>
</gene>
<feature type="region of interest" description="Disordered" evidence="1">
    <location>
        <begin position="52"/>
        <end position="187"/>
    </location>
</feature>
<evidence type="ECO:0000313" key="3">
    <source>
        <dbReference type="Proteomes" id="UP001174136"/>
    </source>
</evidence>
<reference evidence="2" key="1">
    <citation type="journal article" date="2023" name="Front. Mar. Sci.">
        <title>A new Merluccius polli reference genome to investigate the effects of global change in West African waters.</title>
        <authorList>
            <person name="Mateo J.L."/>
            <person name="Blanco-Fernandez C."/>
            <person name="Garcia-Vazquez E."/>
            <person name="Machado-Schiaffino G."/>
        </authorList>
    </citation>
    <scope>NUCLEOTIDE SEQUENCE</scope>
    <source>
        <strain evidence="2">C29</strain>
        <tissue evidence="2">Fin</tissue>
    </source>
</reference>
<name>A0AA47NRL4_MERPO</name>